<evidence type="ECO:0000256" key="6">
    <source>
        <dbReference type="ARBA" id="ARBA00022879"/>
    </source>
</evidence>
<keyword evidence="10" id="KW-1160">Virus entry into host cell</keyword>
<evidence type="ECO:0000256" key="9">
    <source>
        <dbReference type="ARBA" id="ARBA00023136"/>
    </source>
</evidence>
<evidence type="ECO:0000256" key="5">
    <source>
        <dbReference type="ARBA" id="ARBA00022844"/>
    </source>
</evidence>
<keyword evidence="5" id="KW-0946">Virion</keyword>
<comment type="subcellular location">
    <subcellularLocation>
        <location evidence="1">Virion membrane</location>
        <topology evidence="1">Single-pass membrane protein</topology>
    </subcellularLocation>
</comment>
<evidence type="ECO:0000256" key="4">
    <source>
        <dbReference type="ARBA" id="ARBA00022804"/>
    </source>
</evidence>
<keyword evidence="3 12" id="KW-0812">Transmembrane</keyword>
<evidence type="ECO:0000256" key="1">
    <source>
        <dbReference type="ARBA" id="ARBA00004381"/>
    </source>
</evidence>
<evidence type="ECO:0000313" key="13">
    <source>
        <dbReference type="EMBL" id="ADC53829.1"/>
    </source>
</evidence>
<name>D3IZ75_9POXV</name>
<evidence type="ECO:0000256" key="2">
    <source>
        <dbReference type="ARBA" id="ARBA00022581"/>
    </source>
</evidence>
<keyword evidence="4" id="KW-1161">Viral attachment to host cell</keyword>
<dbReference type="EMBL" id="GQ329669">
    <property type="protein sequence ID" value="ADC53829.1"/>
    <property type="molecule type" value="Genomic_DNA"/>
</dbReference>
<keyword evidence="6 13" id="KW-0261">Viral envelope protein</keyword>
<reference evidence="13 14" key="1">
    <citation type="journal article" date="2010" name="J. Gen. Virol.">
        <title>The genome of pseudocowpoxvirus: comparison of a reindeer isolate and a reference strain.</title>
        <authorList>
            <person name="Hautaniemi M."/>
            <person name="Ueda N."/>
            <person name="Tuimala J."/>
            <person name="Mercer A.A."/>
            <person name="Lahdenpera J."/>
            <person name="McInnes C.J."/>
        </authorList>
    </citation>
    <scope>NUCLEOTIDE SEQUENCE [LARGE SCALE GENOMIC DNA]</scope>
    <source>
        <strain evidence="13">F00.120R</strain>
    </source>
</reference>
<feature type="region of interest" description="Disordered" evidence="11">
    <location>
        <begin position="26"/>
        <end position="93"/>
    </location>
</feature>
<dbReference type="GO" id="GO:0019062">
    <property type="term" value="P:virion attachment to host cell"/>
    <property type="evidence" value="ECO:0007669"/>
    <property type="project" value="UniProtKB-KW"/>
</dbReference>
<evidence type="ECO:0000256" key="10">
    <source>
        <dbReference type="ARBA" id="ARBA00023296"/>
    </source>
</evidence>
<sequence>MDPPEITAYIVGVTSGRGTREVFPTLPYLVGLADDPPKPTPQPTPQPTPKPAPAPAPAPSPAPAPAPAPAPTPAPSPAPTPKPSPPAPHPKGDHVLKAVEWHDVDSKDYPHFFTDMCKSTCPKEMQRRTAHHLNLWESISSGTIPTKYSDEDYILVVDNDMTFRKPEMVKPLIEAMKTNGWYMVQLKETYMTGALATSVPNTGEPELMVYPGGYDVSLDAYIIKIGGMKALYEAIIKEGGLRSGLLTEVYTLEKRLSLTRMVLSGAESVVYPEYYIQVKTRLSNTPSLWSLFATWLARFWPGAVYFLTTPLFSFMGLFDVDVVDIFILAYLLVLVLLLPNSRLLWFIAGLLFTAIF</sequence>
<dbReference type="GO" id="GO:0046718">
    <property type="term" value="P:symbiont entry into host cell"/>
    <property type="evidence" value="ECO:0007669"/>
    <property type="project" value="UniProtKB-KW"/>
</dbReference>
<keyword evidence="7" id="KW-0426">Late protein</keyword>
<feature type="compositionally biased region" description="Pro residues" evidence="11">
    <location>
        <begin position="38"/>
        <end position="89"/>
    </location>
</feature>
<dbReference type="InterPro" id="IPR004900">
    <property type="entry name" value="Poxvirus_P35"/>
</dbReference>
<proteinExistence type="predicted"/>
<keyword evidence="9 12" id="KW-0472">Membrane</keyword>
<dbReference type="GO" id="GO:0019031">
    <property type="term" value="C:viral envelope"/>
    <property type="evidence" value="ECO:0007669"/>
    <property type="project" value="UniProtKB-KW"/>
</dbReference>
<evidence type="ECO:0000256" key="8">
    <source>
        <dbReference type="ARBA" id="ARBA00022989"/>
    </source>
</evidence>
<protein>
    <submittedName>
        <fullName evidence="13">Immunodominant envelope protein</fullName>
    </submittedName>
</protein>
<evidence type="ECO:0000256" key="12">
    <source>
        <dbReference type="SAM" id="Phobius"/>
    </source>
</evidence>
<feature type="transmembrane region" description="Helical" evidence="12">
    <location>
        <begin position="327"/>
        <end position="352"/>
    </location>
</feature>
<accession>D3IZ75</accession>
<dbReference type="GO" id="GO:0055036">
    <property type="term" value="C:virion membrane"/>
    <property type="evidence" value="ECO:0007669"/>
    <property type="project" value="UniProtKB-SubCell"/>
</dbReference>
<feature type="transmembrane region" description="Helical" evidence="12">
    <location>
        <begin position="288"/>
        <end position="307"/>
    </location>
</feature>
<organism evidence="13 14">
    <name type="scientific">Pseudocowpox virus</name>
    <dbReference type="NCBI Taxonomy" id="129726"/>
    <lineage>
        <taxon>Viruses</taxon>
        <taxon>Varidnaviria</taxon>
        <taxon>Bamfordvirae</taxon>
        <taxon>Nucleocytoviricota</taxon>
        <taxon>Pokkesviricetes</taxon>
        <taxon>Chitovirales</taxon>
        <taxon>Poxviridae</taxon>
        <taxon>Chordopoxvirinae</taxon>
        <taxon>Parapoxvirus</taxon>
        <taxon>Parapoxvirus pseudocowpox</taxon>
    </lineage>
</organism>
<dbReference type="Proteomes" id="UP000168163">
    <property type="component" value="Segment"/>
</dbReference>
<evidence type="ECO:0000256" key="3">
    <source>
        <dbReference type="ARBA" id="ARBA00022692"/>
    </source>
</evidence>
<evidence type="ECO:0000256" key="7">
    <source>
        <dbReference type="ARBA" id="ARBA00022921"/>
    </source>
</evidence>
<evidence type="ECO:0000313" key="14">
    <source>
        <dbReference type="Proteomes" id="UP000168163"/>
    </source>
</evidence>
<keyword evidence="2" id="KW-0945">Host-virus interaction</keyword>
<evidence type="ECO:0000256" key="11">
    <source>
        <dbReference type="SAM" id="MobiDB-lite"/>
    </source>
</evidence>
<dbReference type="Pfam" id="PF03213">
    <property type="entry name" value="Pox_P35"/>
    <property type="match status" value="1"/>
</dbReference>
<keyword evidence="8 12" id="KW-1133">Transmembrane helix</keyword>